<keyword evidence="4" id="KW-0762">Sugar transport</keyword>
<evidence type="ECO:0000256" key="8">
    <source>
        <dbReference type="SAM" id="Phobius"/>
    </source>
</evidence>
<dbReference type="AlphaFoldDB" id="A0ABD2ML06"/>
<evidence type="ECO:0000256" key="4">
    <source>
        <dbReference type="ARBA" id="ARBA00022597"/>
    </source>
</evidence>
<feature type="transmembrane region" description="Helical" evidence="8">
    <location>
        <begin position="149"/>
        <end position="168"/>
    </location>
</feature>
<reference evidence="10 11" key="1">
    <citation type="journal article" date="2021" name="BMC Biol.">
        <title>Horizontally acquired antibacterial genes associated with adaptive radiation of ladybird beetles.</title>
        <authorList>
            <person name="Li H.S."/>
            <person name="Tang X.F."/>
            <person name="Huang Y.H."/>
            <person name="Xu Z.Y."/>
            <person name="Chen M.L."/>
            <person name="Du X.Y."/>
            <person name="Qiu B.Y."/>
            <person name="Chen P.T."/>
            <person name="Zhang W."/>
            <person name="Slipinski A."/>
            <person name="Escalona H.E."/>
            <person name="Waterhouse R.M."/>
            <person name="Zwick A."/>
            <person name="Pang H."/>
        </authorList>
    </citation>
    <scope>NUCLEOTIDE SEQUENCE [LARGE SCALE GENOMIC DNA]</scope>
    <source>
        <strain evidence="10">SYSU2018</strain>
    </source>
</reference>
<keyword evidence="5 8" id="KW-0812">Transmembrane</keyword>
<feature type="transmembrane region" description="Helical" evidence="8">
    <location>
        <begin position="298"/>
        <end position="317"/>
    </location>
</feature>
<evidence type="ECO:0000256" key="2">
    <source>
        <dbReference type="ARBA" id="ARBA00022448"/>
    </source>
</evidence>
<keyword evidence="2" id="KW-0813">Transport</keyword>
<evidence type="ECO:0000313" key="10">
    <source>
        <dbReference type="EMBL" id="KAL3266801.1"/>
    </source>
</evidence>
<keyword evidence="11" id="KW-1185">Reference proteome</keyword>
<dbReference type="InterPro" id="IPR036259">
    <property type="entry name" value="MFS_trans_sf"/>
</dbReference>
<feature type="transmembrane region" description="Helical" evidence="8">
    <location>
        <begin position="62"/>
        <end position="80"/>
    </location>
</feature>
<dbReference type="GO" id="GO:0005886">
    <property type="term" value="C:plasma membrane"/>
    <property type="evidence" value="ECO:0007669"/>
    <property type="project" value="UniProtKB-SubCell"/>
</dbReference>
<evidence type="ECO:0000256" key="1">
    <source>
        <dbReference type="ARBA" id="ARBA00004651"/>
    </source>
</evidence>
<dbReference type="EMBL" id="JABFTP020000001">
    <property type="protein sequence ID" value="KAL3266801.1"/>
    <property type="molecule type" value="Genomic_DNA"/>
</dbReference>
<organism evidence="10 11">
    <name type="scientific">Cryptolaemus montrouzieri</name>
    <dbReference type="NCBI Taxonomy" id="559131"/>
    <lineage>
        <taxon>Eukaryota</taxon>
        <taxon>Metazoa</taxon>
        <taxon>Ecdysozoa</taxon>
        <taxon>Arthropoda</taxon>
        <taxon>Hexapoda</taxon>
        <taxon>Insecta</taxon>
        <taxon>Pterygota</taxon>
        <taxon>Neoptera</taxon>
        <taxon>Endopterygota</taxon>
        <taxon>Coleoptera</taxon>
        <taxon>Polyphaga</taxon>
        <taxon>Cucujiformia</taxon>
        <taxon>Coccinelloidea</taxon>
        <taxon>Coccinellidae</taxon>
        <taxon>Scymninae</taxon>
        <taxon>Scymnini</taxon>
        <taxon>Cryptolaemus</taxon>
    </lineage>
</organism>
<evidence type="ECO:0000256" key="6">
    <source>
        <dbReference type="ARBA" id="ARBA00022989"/>
    </source>
</evidence>
<dbReference type="FunFam" id="1.20.1250.20:FF:000218">
    <property type="entry name" value="facilitated trehalose transporter Tret1"/>
    <property type="match status" value="1"/>
</dbReference>
<feature type="transmembrane region" description="Helical" evidence="8">
    <location>
        <begin position="324"/>
        <end position="346"/>
    </location>
</feature>
<dbReference type="PANTHER" id="PTHR48021">
    <property type="match status" value="1"/>
</dbReference>
<dbReference type="PANTHER" id="PTHR48021:SF47">
    <property type="entry name" value="GH17672P"/>
    <property type="match status" value="1"/>
</dbReference>
<dbReference type="InterPro" id="IPR020846">
    <property type="entry name" value="MFS_dom"/>
</dbReference>
<proteinExistence type="predicted"/>
<evidence type="ECO:0000256" key="5">
    <source>
        <dbReference type="ARBA" id="ARBA00022692"/>
    </source>
</evidence>
<keyword evidence="3" id="KW-1003">Cell membrane</keyword>
<dbReference type="SUPFAM" id="SSF103473">
    <property type="entry name" value="MFS general substrate transporter"/>
    <property type="match status" value="1"/>
</dbReference>
<dbReference type="Gene3D" id="1.20.1250.20">
    <property type="entry name" value="MFS general substrate transporter like domains"/>
    <property type="match status" value="1"/>
</dbReference>
<feature type="transmembrane region" description="Helical" evidence="8">
    <location>
        <begin position="261"/>
        <end position="278"/>
    </location>
</feature>
<dbReference type="InterPro" id="IPR050549">
    <property type="entry name" value="MFS_Trehalose_Transporter"/>
</dbReference>
<accession>A0ABD2ML06</accession>
<comment type="subcellular location">
    <subcellularLocation>
        <location evidence="1">Cell membrane</location>
        <topology evidence="1">Multi-pass membrane protein</topology>
    </subcellularLocation>
</comment>
<name>A0ABD2ML06_9CUCU</name>
<evidence type="ECO:0000256" key="3">
    <source>
        <dbReference type="ARBA" id="ARBA00022475"/>
    </source>
</evidence>
<feature type="transmembrane region" description="Helical" evidence="8">
    <location>
        <begin position="116"/>
        <end position="137"/>
    </location>
</feature>
<evidence type="ECO:0000259" key="9">
    <source>
        <dbReference type="PROSITE" id="PS50850"/>
    </source>
</evidence>
<feature type="transmembrane region" description="Helical" evidence="8">
    <location>
        <begin position="92"/>
        <end position="110"/>
    </location>
</feature>
<protein>
    <recommendedName>
        <fullName evidence="9">Major facilitator superfamily (MFS) profile domain-containing protein</fullName>
    </recommendedName>
</protein>
<comment type="caution">
    <text evidence="10">The sequence shown here is derived from an EMBL/GenBank/DDBJ whole genome shotgun (WGS) entry which is preliminary data.</text>
</comment>
<dbReference type="Proteomes" id="UP001516400">
    <property type="component" value="Unassembled WGS sequence"/>
</dbReference>
<evidence type="ECO:0000256" key="7">
    <source>
        <dbReference type="ARBA" id="ARBA00023136"/>
    </source>
</evidence>
<evidence type="ECO:0000313" key="11">
    <source>
        <dbReference type="Proteomes" id="UP001516400"/>
    </source>
</evidence>
<keyword evidence="7 8" id="KW-0472">Membrane</keyword>
<dbReference type="PROSITE" id="PS50850">
    <property type="entry name" value="MFS"/>
    <property type="match status" value="1"/>
</dbReference>
<sequence length="462" mass="51942">MNDEMPQTVGWLKTIDYVFLVVLSGNFLAMTGDAAMTWSSPVIEKLNSTDSPLGRNITLDEASWIASISGFGSIVGLLPFSFLPDLIGRKPCLLLIAIPHMLSFGIAAFAKTIYLFYIARFLSGLSICACYIVLPMYVAEISGNSNRGLMLVSYAIFSHFGNLLSYVTGPYMSIFWFNIFLLFFPIIFFISFIFIAPESPHYYVIKKDYEKATKSIESLRRHNHNENSEFELDCIRKELENSKKGDILNTLKKKHAIKGSIIAMVLTSFQQLSGYAVFTRYTQTIFKQAGSDIDPSLCSIIVGLVAFSATFLCPLVIDKRGRRFVLIVSLIGIIFSELIFSGYYYLDDHNYNVDSITWLPLLSLVLFMLFYTFGLGPMPLTVTSEILPVNIKFLISTVSGFLGTVSSTALSKFYYSLNDTLGYYGTMWMYAGFCSMLLIFIIIIMPETKGKSFSEILEELDK</sequence>
<dbReference type="Pfam" id="PF00083">
    <property type="entry name" value="Sugar_tr"/>
    <property type="match status" value="1"/>
</dbReference>
<feature type="transmembrane region" description="Helical" evidence="8">
    <location>
        <begin position="358"/>
        <end position="381"/>
    </location>
</feature>
<feature type="transmembrane region" description="Helical" evidence="8">
    <location>
        <begin position="393"/>
        <end position="415"/>
    </location>
</feature>
<keyword evidence="6 8" id="KW-1133">Transmembrane helix</keyword>
<gene>
    <name evidence="10" type="ORF">HHI36_010955</name>
</gene>
<feature type="domain" description="Major facilitator superfamily (MFS) profile" evidence="9">
    <location>
        <begin position="18"/>
        <end position="449"/>
    </location>
</feature>
<feature type="transmembrane region" description="Helical" evidence="8">
    <location>
        <begin position="174"/>
        <end position="196"/>
    </location>
</feature>
<dbReference type="InterPro" id="IPR005828">
    <property type="entry name" value="MFS_sugar_transport-like"/>
</dbReference>
<feature type="transmembrane region" description="Helical" evidence="8">
    <location>
        <begin position="427"/>
        <end position="445"/>
    </location>
</feature>